<dbReference type="GO" id="GO:0005869">
    <property type="term" value="C:dynactin complex"/>
    <property type="evidence" value="ECO:0007669"/>
    <property type="project" value="InterPro"/>
</dbReference>
<evidence type="ECO:0000256" key="3">
    <source>
        <dbReference type="SAM" id="Coils"/>
    </source>
</evidence>
<evidence type="ECO:0000256" key="4">
    <source>
        <dbReference type="SAM" id="MobiDB-lite"/>
    </source>
</evidence>
<accession>B5VQ61</accession>
<reference evidence="5 6" key="1">
    <citation type="journal article" date="2008" name="FEMS Yeast Res.">
        <title>Comparative genome analysis of a Saccharomyces cerevisiae wine strain.</title>
        <authorList>
            <person name="Borneman A.R."/>
            <person name="Forgan A.H."/>
            <person name="Pretorius I.S."/>
            <person name="Chambers P.J."/>
        </authorList>
    </citation>
    <scope>NUCLEOTIDE SEQUENCE [LARGE SCALE GENOMIC DNA]</scope>
    <source>
        <strain evidence="5 6">AWRI1631</strain>
    </source>
</reference>
<feature type="coiled-coil region" evidence="3">
    <location>
        <begin position="125"/>
        <end position="155"/>
    </location>
</feature>
<feature type="coiled-coil region" evidence="3">
    <location>
        <begin position="367"/>
        <end position="405"/>
    </location>
</feature>
<dbReference type="GO" id="GO:0007017">
    <property type="term" value="P:microtubule-based process"/>
    <property type="evidence" value="ECO:0007669"/>
    <property type="project" value="InterPro"/>
</dbReference>
<evidence type="ECO:0000256" key="1">
    <source>
        <dbReference type="ARBA" id="ARBA00004496"/>
    </source>
</evidence>
<organism evidence="5 6">
    <name type="scientific">Saccharomyces cerevisiae (strain AWRI1631)</name>
    <name type="common">Baker's yeast</name>
    <dbReference type="NCBI Taxonomy" id="545124"/>
    <lineage>
        <taxon>Eukaryota</taxon>
        <taxon>Fungi</taxon>
        <taxon>Dikarya</taxon>
        <taxon>Ascomycota</taxon>
        <taxon>Saccharomycotina</taxon>
        <taxon>Saccharomycetes</taxon>
        <taxon>Saccharomycetales</taxon>
        <taxon>Saccharomycetaceae</taxon>
        <taxon>Saccharomyces</taxon>
    </lineage>
</organism>
<evidence type="ECO:0000313" key="5">
    <source>
        <dbReference type="EMBL" id="EDZ69927.1"/>
    </source>
</evidence>
<dbReference type="GO" id="GO:0005737">
    <property type="term" value="C:cytoplasm"/>
    <property type="evidence" value="ECO:0007669"/>
    <property type="project" value="UniProtKB-SubCell"/>
</dbReference>
<name>B5VQ61_YEAS6</name>
<proteinExistence type="predicted"/>
<feature type="region of interest" description="Disordered" evidence="4">
    <location>
        <begin position="66"/>
        <end position="86"/>
    </location>
</feature>
<dbReference type="EMBL" id="ABSV01001910">
    <property type="protein sequence ID" value="EDZ69927.1"/>
    <property type="molecule type" value="Genomic_DNA"/>
</dbReference>
<protein>
    <submittedName>
        <fullName evidence="5">YMR294Wp-like protein</fullName>
    </submittedName>
</protein>
<dbReference type="OrthoDB" id="4977at2759"/>
<comment type="caution">
    <text evidence="5">The sequence shown here is derived from an EMBL/GenBank/DDBJ whole genome shotgun (WGS) entry which is preliminary data.</text>
</comment>
<dbReference type="Proteomes" id="UP000008988">
    <property type="component" value="Unassembled WGS sequence"/>
</dbReference>
<comment type="subcellular location">
    <subcellularLocation>
        <location evidence="1">Cytoplasm</location>
    </subcellularLocation>
</comment>
<dbReference type="AlphaFoldDB" id="B5VQ61"/>
<evidence type="ECO:0000256" key="2">
    <source>
        <dbReference type="ARBA" id="ARBA00022490"/>
    </source>
</evidence>
<evidence type="ECO:0000313" key="6">
    <source>
        <dbReference type="Proteomes" id="UP000008988"/>
    </source>
</evidence>
<sequence>MYYYFFGSQCISKKKEEQISHEAKKDKEIYWLMNVIDLSDPAINVDYDSLIGIDNEESQEIFENEVKEDGQQEEQEEASSRKDGLIVEPGRDVESLRRAIRDQLLFKIHRQNQSDCADARKLSNDEEDESRQQKLERIREELEELKIENLTSEMQTEIKELCEIQSKLATESSSRLTNLRKKLLETYEGQDTVILPNIILDTSNIKRLQKLDQKISLMERFVGIPEALEAEEDRKSVHSKVNELYRSIQLLQGDDKAEGKLQKFRDRLVELNEEFENSLLGKKIQQDLRLKDDTVSKLVMPENKVKEINSMYSMFKQYQDSLPLLAERMKSLNKMNNRVIEVYETTKGLDSQITSIQEQGKVWLKALNELDKKFDEQEVKIRENMEQIRRKIDTLEDEALQRNSK</sequence>
<dbReference type="InterPro" id="IPR028133">
    <property type="entry name" value="Dynamitin"/>
</dbReference>
<keyword evidence="2" id="KW-0963">Cytoplasm</keyword>
<gene>
    <name evidence="5" type="ORF">AWRI1631_134340</name>
</gene>
<dbReference type="PANTHER" id="PTHR15346">
    <property type="entry name" value="DYNACTIN SUBUNIT"/>
    <property type="match status" value="1"/>
</dbReference>
<keyword evidence="3" id="KW-0175">Coiled coil</keyword>
<dbReference type="Pfam" id="PF04912">
    <property type="entry name" value="Dynamitin"/>
    <property type="match status" value="1"/>
</dbReference>